<evidence type="ECO:0000256" key="3">
    <source>
        <dbReference type="ARBA" id="ARBA00022737"/>
    </source>
</evidence>
<dbReference type="PRINTS" id="PR00364">
    <property type="entry name" value="DISEASERSIST"/>
</dbReference>
<dbReference type="AlphaFoldDB" id="A0A0E0BSU4"/>
<evidence type="ECO:0000256" key="6">
    <source>
        <dbReference type="ARBA" id="ARBA00023054"/>
    </source>
</evidence>
<dbReference type="GO" id="GO:0043531">
    <property type="term" value="F:ADP binding"/>
    <property type="evidence" value="ECO:0007669"/>
    <property type="project" value="InterPro"/>
</dbReference>
<dbReference type="InterPro" id="IPR058922">
    <property type="entry name" value="WHD_DRP"/>
</dbReference>
<keyword evidence="6" id="KW-0175">Coiled coil</keyword>
<dbReference type="InterPro" id="IPR038005">
    <property type="entry name" value="RX-like_CC"/>
</dbReference>
<dbReference type="InterPro" id="IPR041118">
    <property type="entry name" value="Rx_N"/>
</dbReference>
<dbReference type="EnsemblPlants" id="OGLUM12G13910.1">
    <property type="protein sequence ID" value="OGLUM12G13910.1"/>
    <property type="gene ID" value="OGLUM12G13910"/>
</dbReference>
<dbReference type="Gene3D" id="3.80.10.10">
    <property type="entry name" value="Ribonuclease Inhibitor"/>
    <property type="match status" value="1"/>
</dbReference>
<evidence type="ECO:0000313" key="12">
    <source>
        <dbReference type="EnsemblPlants" id="OGLUM12G13910.1"/>
    </source>
</evidence>
<dbReference type="Pfam" id="PF18052">
    <property type="entry name" value="Rx_N"/>
    <property type="match status" value="1"/>
</dbReference>
<dbReference type="FunFam" id="1.10.10.10:FF:000322">
    <property type="entry name" value="Probable disease resistance protein At1g63360"/>
    <property type="match status" value="1"/>
</dbReference>
<reference evidence="12" key="2">
    <citation type="submission" date="2018-05" db="EMBL/GenBank/DDBJ databases">
        <title>OgluRS3 (Oryza glumaepatula Reference Sequence Version 3).</title>
        <authorList>
            <person name="Zhang J."/>
            <person name="Kudrna D."/>
            <person name="Lee S."/>
            <person name="Talag J."/>
            <person name="Welchert J."/>
            <person name="Wing R.A."/>
        </authorList>
    </citation>
    <scope>NUCLEOTIDE SEQUENCE [LARGE SCALE GENOMIC DNA]</scope>
</reference>
<dbReference type="Pfam" id="PF00931">
    <property type="entry name" value="NB-ARC"/>
    <property type="match status" value="1"/>
</dbReference>
<protein>
    <recommendedName>
        <fullName evidence="14">NB-ARC domain-containing protein</fullName>
    </recommendedName>
</protein>
<dbReference type="eggNOG" id="KOG4658">
    <property type="taxonomic scope" value="Eukaryota"/>
</dbReference>
<evidence type="ECO:0000259" key="10">
    <source>
        <dbReference type="Pfam" id="PF23559"/>
    </source>
</evidence>
<dbReference type="HOGENOM" id="CLU_000837_25_0_1"/>
<dbReference type="Gene3D" id="3.40.50.300">
    <property type="entry name" value="P-loop containing nucleotide triphosphate hydrolases"/>
    <property type="match status" value="1"/>
</dbReference>
<name>A0A0E0BSU4_9ORYZ</name>
<dbReference type="PANTHER" id="PTHR23155:SF1028">
    <property type="entry name" value="OS08G0174800 PROTEIN"/>
    <property type="match status" value="1"/>
</dbReference>
<dbReference type="Gene3D" id="1.10.10.10">
    <property type="entry name" value="Winged helix-like DNA-binding domain superfamily/Winged helix DNA-binding domain"/>
    <property type="match status" value="1"/>
</dbReference>
<comment type="similarity">
    <text evidence="1">Belongs to the disease resistance NB-LRR family.</text>
</comment>
<evidence type="ECO:0000259" key="8">
    <source>
        <dbReference type="Pfam" id="PF00931"/>
    </source>
</evidence>
<evidence type="ECO:0008006" key="14">
    <source>
        <dbReference type="Google" id="ProtNLM"/>
    </source>
</evidence>
<dbReference type="Gene3D" id="1.20.5.4130">
    <property type="match status" value="1"/>
</dbReference>
<dbReference type="CDD" id="cd14798">
    <property type="entry name" value="RX-CC_like"/>
    <property type="match status" value="1"/>
</dbReference>
<dbReference type="FunFam" id="3.40.50.300:FF:001091">
    <property type="entry name" value="Probable disease resistance protein At1g61300"/>
    <property type="match status" value="1"/>
</dbReference>
<accession>A0A0E0BSU4</accession>
<dbReference type="InterPro" id="IPR036388">
    <property type="entry name" value="WH-like_DNA-bd_sf"/>
</dbReference>
<feature type="chain" id="PRO_5002355419" description="NB-ARC domain-containing protein" evidence="7">
    <location>
        <begin position="20"/>
        <end position="1065"/>
    </location>
</feature>
<keyword evidence="13" id="KW-1185">Reference proteome</keyword>
<evidence type="ECO:0000256" key="5">
    <source>
        <dbReference type="ARBA" id="ARBA00022821"/>
    </source>
</evidence>
<dbReference type="InterPro" id="IPR002182">
    <property type="entry name" value="NB-ARC"/>
</dbReference>
<evidence type="ECO:0000259" key="11">
    <source>
        <dbReference type="Pfam" id="PF23598"/>
    </source>
</evidence>
<evidence type="ECO:0000259" key="9">
    <source>
        <dbReference type="Pfam" id="PF18052"/>
    </source>
</evidence>
<dbReference type="SUPFAM" id="SSF52540">
    <property type="entry name" value="P-loop containing nucleoside triphosphate hydrolases"/>
    <property type="match status" value="1"/>
</dbReference>
<keyword evidence="7" id="KW-0732">Signal</keyword>
<dbReference type="Pfam" id="PF23598">
    <property type="entry name" value="LRR_14"/>
    <property type="match status" value="1"/>
</dbReference>
<dbReference type="InterPro" id="IPR042197">
    <property type="entry name" value="Apaf_helical"/>
</dbReference>
<dbReference type="PANTHER" id="PTHR23155">
    <property type="entry name" value="DISEASE RESISTANCE PROTEIN RP"/>
    <property type="match status" value="1"/>
</dbReference>
<dbReference type="GO" id="GO:0002758">
    <property type="term" value="P:innate immune response-activating signaling pathway"/>
    <property type="evidence" value="ECO:0007669"/>
    <property type="project" value="UniProtKB-ARBA"/>
</dbReference>
<evidence type="ECO:0000256" key="7">
    <source>
        <dbReference type="SAM" id="SignalP"/>
    </source>
</evidence>
<keyword evidence="3" id="KW-0677">Repeat</keyword>
<dbReference type="InterPro" id="IPR032675">
    <property type="entry name" value="LRR_dom_sf"/>
</dbReference>
<feature type="signal peptide" evidence="7">
    <location>
        <begin position="1"/>
        <end position="19"/>
    </location>
</feature>
<dbReference type="GO" id="GO:0042742">
    <property type="term" value="P:defense response to bacterium"/>
    <property type="evidence" value="ECO:0007669"/>
    <property type="project" value="UniProtKB-ARBA"/>
</dbReference>
<evidence type="ECO:0000256" key="2">
    <source>
        <dbReference type="ARBA" id="ARBA00022614"/>
    </source>
</evidence>
<evidence type="ECO:0000256" key="4">
    <source>
        <dbReference type="ARBA" id="ARBA00022741"/>
    </source>
</evidence>
<dbReference type="Gene3D" id="1.10.8.430">
    <property type="entry name" value="Helical domain of apoptotic protease-activating factors"/>
    <property type="match status" value="1"/>
</dbReference>
<dbReference type="Pfam" id="PF23559">
    <property type="entry name" value="WHD_DRP"/>
    <property type="match status" value="1"/>
</dbReference>
<evidence type="ECO:0000313" key="13">
    <source>
        <dbReference type="Proteomes" id="UP000026961"/>
    </source>
</evidence>
<dbReference type="InterPro" id="IPR027417">
    <property type="entry name" value="P-loop_NTPase"/>
</dbReference>
<feature type="domain" description="Disease resistance R13L4/SHOC-2-like LRR" evidence="11">
    <location>
        <begin position="658"/>
        <end position="993"/>
    </location>
</feature>
<feature type="domain" description="Disease resistance protein winged helix" evidence="10">
    <location>
        <begin position="539"/>
        <end position="607"/>
    </location>
</feature>
<sequence length="1065" mass="120392">MGVLGNIGVLALHILCLAPEDIEILGAISSLLFLKLNTSGGTNGRIIVHGNSRFIRLKYFSLCIYACGTALEFEAGSMPKWKKRVIALSDVLKEALKLPLRHSPTIPLSVSKQTTALVGVTTGVMKPLLSKLTKLLSDEYAKLKGVRKQIKFLRDELSTMSVALEMLADSDQQLNPDMRDWRDKLRELAYDLEDCIDDFMSRVDHEHDGKRMGFKKFFCELKKPKARHEIADQIEELKICVIETSERHKRYNFDQLAHNSSTFCTDPRLPAFYEEVGRLVGIDGPKERIIELLAMEMKGSLKVVSVVGCGGLGKTTLAKQVYDTIQSQFSCTAFVSVSQNPDMKRILKDIAKGVGISSHTLADNDEKQLINILREHFKNKRYFVVIDDLWDAKAWKTIELALLNNNCGSRVITTTRSVTVASCCSSQDGYIYEMKPLSFDDSKWLFLKRAFGYEKSHYPHLEDVLDKILGKCGGLPLAIITISSLLSYQHAIDEWHRVLNAIGYGLARDPYAETMSNILSLSFFNLPHHLKTCFMYLSVFPEDYNIDKRRLVSKWIAEGFIQDEQGQSAYRTGELYFNELINRSLIEPADVKYGQAKACRVHDIILDYIKCKATEENFVTSLGSAVPGCTTEYKVRRLSVNNSNEEDVNIPTSLDLSQVRSLTIFGNPMQTSLFDFKFLRVLDLVYRDSMGDLFANVEKLFHLKYLRISSHLMDYLPEKIGELQYLETLDIRYTSVKTLPSTITKLQRLARLFISRRTRFSDETTIGQLKSLEGLKQFGVSQSEQVTALQELSKLTKLRTLKLALQSPLSLDDYHSCVGTLLQSLCNLYDLCIVDQSDKNYCLTLDSCHIASPCSLRKLEIKAALTKVPNWMGVLGNIRVLFLAILCMAPEDIENLGAIPSLAFLKLETLGGTNGRIIIHGNNRFISLKYFSLAIGACGTALEFEEGSMPKVEHLKLDFRLHELECLNGASDLGIQHLSALCNVEVEINCNCFKHTSNFFDDFELKCLNYDLMEETSDCIVRCVARTIKSAVDTLPNHPTISFQTESEKECKHFELETKRWTVME</sequence>
<keyword evidence="2" id="KW-0433">Leucine-rich repeat</keyword>
<proteinExistence type="inferred from homology"/>
<dbReference type="InterPro" id="IPR044974">
    <property type="entry name" value="Disease_R_plants"/>
</dbReference>
<feature type="domain" description="NB-ARC" evidence="8">
    <location>
        <begin position="285"/>
        <end position="451"/>
    </location>
</feature>
<keyword evidence="5" id="KW-0611">Plant defense</keyword>
<dbReference type="GO" id="GO:0009626">
    <property type="term" value="P:plant-type hypersensitive response"/>
    <property type="evidence" value="ECO:0007669"/>
    <property type="project" value="UniProtKB-ARBA"/>
</dbReference>
<organism evidence="12">
    <name type="scientific">Oryza glumipatula</name>
    <dbReference type="NCBI Taxonomy" id="40148"/>
    <lineage>
        <taxon>Eukaryota</taxon>
        <taxon>Viridiplantae</taxon>
        <taxon>Streptophyta</taxon>
        <taxon>Embryophyta</taxon>
        <taxon>Tracheophyta</taxon>
        <taxon>Spermatophyta</taxon>
        <taxon>Magnoliopsida</taxon>
        <taxon>Liliopsida</taxon>
        <taxon>Poales</taxon>
        <taxon>Poaceae</taxon>
        <taxon>BOP clade</taxon>
        <taxon>Oryzoideae</taxon>
        <taxon>Oryzeae</taxon>
        <taxon>Oryzinae</taxon>
        <taxon>Oryza</taxon>
    </lineage>
</organism>
<keyword evidence="4" id="KW-0547">Nucleotide-binding</keyword>
<evidence type="ECO:0000256" key="1">
    <source>
        <dbReference type="ARBA" id="ARBA00008894"/>
    </source>
</evidence>
<dbReference type="Gramene" id="OGLUM12G13910.1">
    <property type="protein sequence ID" value="OGLUM12G13910.1"/>
    <property type="gene ID" value="OGLUM12G13910"/>
</dbReference>
<dbReference type="SUPFAM" id="SSF52058">
    <property type="entry name" value="L domain-like"/>
    <property type="match status" value="1"/>
</dbReference>
<feature type="domain" description="Disease resistance N-terminal" evidence="9">
    <location>
        <begin position="124"/>
        <end position="211"/>
    </location>
</feature>
<reference evidence="12" key="1">
    <citation type="submission" date="2015-04" db="UniProtKB">
        <authorList>
            <consortium name="EnsemblPlants"/>
        </authorList>
    </citation>
    <scope>IDENTIFICATION</scope>
</reference>
<dbReference type="Proteomes" id="UP000026961">
    <property type="component" value="Chromosome 12"/>
</dbReference>
<dbReference type="InterPro" id="IPR055414">
    <property type="entry name" value="LRR_R13L4/SHOC2-like"/>
</dbReference>